<dbReference type="InterPro" id="IPR017969">
    <property type="entry name" value="Heavy-metal-associated_CS"/>
</dbReference>
<dbReference type="GO" id="GO:0046872">
    <property type="term" value="F:metal ion binding"/>
    <property type="evidence" value="ECO:0007669"/>
    <property type="project" value="UniProtKB-KW"/>
</dbReference>
<name>A0A1M7IDY2_9BURK</name>
<keyword evidence="4" id="KW-1185">Reference proteome</keyword>
<evidence type="ECO:0000259" key="2">
    <source>
        <dbReference type="PROSITE" id="PS50846"/>
    </source>
</evidence>
<dbReference type="Pfam" id="PF00403">
    <property type="entry name" value="HMA"/>
    <property type="match status" value="1"/>
</dbReference>
<dbReference type="STRING" id="551987.SAMN05192549_101471"/>
<dbReference type="InterPro" id="IPR006121">
    <property type="entry name" value="HMA_dom"/>
</dbReference>
<evidence type="ECO:0000313" key="3">
    <source>
        <dbReference type="EMBL" id="SHM39036.1"/>
    </source>
</evidence>
<dbReference type="InterPro" id="IPR036163">
    <property type="entry name" value="HMA_dom_sf"/>
</dbReference>
<dbReference type="AlphaFoldDB" id="A0A1M7IDY2"/>
<keyword evidence="1" id="KW-0479">Metal-binding</keyword>
<organism evidence="3 4">
    <name type="scientific">Duganella sacchari</name>
    <dbReference type="NCBI Taxonomy" id="551987"/>
    <lineage>
        <taxon>Bacteria</taxon>
        <taxon>Pseudomonadati</taxon>
        <taxon>Pseudomonadota</taxon>
        <taxon>Betaproteobacteria</taxon>
        <taxon>Burkholderiales</taxon>
        <taxon>Oxalobacteraceae</taxon>
        <taxon>Telluria group</taxon>
        <taxon>Duganella</taxon>
    </lineage>
</organism>
<dbReference type="CDD" id="cd00371">
    <property type="entry name" value="HMA"/>
    <property type="match status" value="1"/>
</dbReference>
<dbReference type="Gene3D" id="3.30.70.100">
    <property type="match status" value="1"/>
</dbReference>
<gene>
    <name evidence="3" type="ORF">SAMN05192549_101471</name>
</gene>
<dbReference type="EMBL" id="FRCX01000001">
    <property type="protein sequence ID" value="SHM39036.1"/>
    <property type="molecule type" value="Genomic_DNA"/>
</dbReference>
<accession>A0A1M7IDY2</accession>
<dbReference type="Proteomes" id="UP000184339">
    <property type="component" value="Unassembled WGS sequence"/>
</dbReference>
<sequence length="66" mass="6774">MYQLHVENMSCGHCVGAVTKAVQAIDASAKVEIDLATKSVRIDSATPLAPLKSAIADAGYPVTSAS</sequence>
<dbReference type="OrthoDB" id="9813965at2"/>
<dbReference type="PROSITE" id="PS01047">
    <property type="entry name" value="HMA_1"/>
    <property type="match status" value="1"/>
</dbReference>
<reference evidence="4" key="1">
    <citation type="submission" date="2016-11" db="EMBL/GenBank/DDBJ databases">
        <authorList>
            <person name="Varghese N."/>
            <person name="Submissions S."/>
        </authorList>
    </citation>
    <scope>NUCLEOTIDE SEQUENCE [LARGE SCALE GENOMIC DNA]</scope>
    <source>
        <strain evidence="4">Sac-22</strain>
    </source>
</reference>
<dbReference type="PROSITE" id="PS50846">
    <property type="entry name" value="HMA_2"/>
    <property type="match status" value="1"/>
</dbReference>
<dbReference type="RefSeq" id="WP_072781005.1">
    <property type="nucleotide sequence ID" value="NZ_FRCX01000001.1"/>
</dbReference>
<protein>
    <submittedName>
        <fullName evidence="3">Copper chaperone</fullName>
    </submittedName>
</protein>
<evidence type="ECO:0000256" key="1">
    <source>
        <dbReference type="ARBA" id="ARBA00022723"/>
    </source>
</evidence>
<dbReference type="SUPFAM" id="SSF55008">
    <property type="entry name" value="HMA, heavy metal-associated domain"/>
    <property type="match status" value="1"/>
</dbReference>
<evidence type="ECO:0000313" key="4">
    <source>
        <dbReference type="Proteomes" id="UP000184339"/>
    </source>
</evidence>
<proteinExistence type="predicted"/>
<feature type="domain" description="HMA" evidence="2">
    <location>
        <begin position="1"/>
        <end position="63"/>
    </location>
</feature>